<comment type="similarity">
    <text evidence="1">Belongs to the phD/YefM antitoxin family.</text>
</comment>
<gene>
    <name evidence="2" type="ORF">SAMN05661010_03738</name>
</gene>
<protein>
    <submittedName>
        <fullName evidence="2">Antitoxin Phd_YefM, type II toxin-antitoxin system</fullName>
    </submittedName>
</protein>
<proteinExistence type="inferred from homology"/>
<accession>A0A1G9RLB4</accession>
<evidence type="ECO:0000256" key="1">
    <source>
        <dbReference type="ARBA" id="ARBA00009981"/>
    </source>
</evidence>
<dbReference type="EMBL" id="FNGI01000015">
    <property type="protein sequence ID" value="SDM24082.1"/>
    <property type="molecule type" value="Genomic_DNA"/>
</dbReference>
<dbReference type="Gene3D" id="3.40.1620.10">
    <property type="entry name" value="YefM-like domain"/>
    <property type="match status" value="1"/>
</dbReference>
<dbReference type="RefSeq" id="WP_089730790.1">
    <property type="nucleotide sequence ID" value="NZ_FNGI01000015.1"/>
</dbReference>
<dbReference type="SUPFAM" id="SSF143120">
    <property type="entry name" value="YefM-like"/>
    <property type="match status" value="1"/>
</dbReference>
<dbReference type="AlphaFoldDB" id="A0A1G9RLB4"/>
<organism evidence="2 3">
    <name type="scientific">Modicisalibacter muralis</name>
    <dbReference type="NCBI Taxonomy" id="119000"/>
    <lineage>
        <taxon>Bacteria</taxon>
        <taxon>Pseudomonadati</taxon>
        <taxon>Pseudomonadota</taxon>
        <taxon>Gammaproteobacteria</taxon>
        <taxon>Oceanospirillales</taxon>
        <taxon>Halomonadaceae</taxon>
        <taxon>Modicisalibacter</taxon>
    </lineage>
</organism>
<dbReference type="STRING" id="119000.SAMN05661010_03738"/>
<sequence length="78" mass="8845">METEISKSKFKAHALEIFRRIESSGSPVIITDHGRPSLIIQRVCAGRVSHPLERLKGSVLHYDTPFDSVAEEDWEALR</sequence>
<dbReference type="InterPro" id="IPR036165">
    <property type="entry name" value="YefM-like_sf"/>
</dbReference>
<name>A0A1G9RLB4_9GAMM</name>
<reference evidence="2 3" key="1">
    <citation type="submission" date="2016-10" db="EMBL/GenBank/DDBJ databases">
        <authorList>
            <person name="de Groot N.N."/>
        </authorList>
    </citation>
    <scope>NUCLEOTIDE SEQUENCE [LARGE SCALE GENOMIC DNA]</scope>
    <source>
        <strain evidence="2 3">DSM 14789</strain>
    </source>
</reference>
<keyword evidence="3" id="KW-1185">Reference proteome</keyword>
<evidence type="ECO:0000313" key="3">
    <source>
        <dbReference type="Proteomes" id="UP000198654"/>
    </source>
</evidence>
<evidence type="ECO:0000313" key="2">
    <source>
        <dbReference type="EMBL" id="SDM24082.1"/>
    </source>
</evidence>
<dbReference type="Proteomes" id="UP000198654">
    <property type="component" value="Unassembled WGS sequence"/>
</dbReference>
<dbReference type="OrthoDB" id="8968505at2"/>